<comment type="caution">
    <text evidence="9">The sequence shown here is derived from an EMBL/GenBank/DDBJ whole genome shotgun (WGS) entry which is preliminary data.</text>
</comment>
<reference evidence="9" key="2">
    <citation type="submission" date="2021-01" db="EMBL/GenBank/DDBJ databases">
        <authorList>
            <person name="Schikora-Tamarit M.A."/>
        </authorList>
    </citation>
    <scope>NUCLEOTIDE SEQUENCE</scope>
    <source>
        <strain evidence="9">CBS2887</strain>
    </source>
</reference>
<evidence type="ECO:0000313" key="9">
    <source>
        <dbReference type="EMBL" id="KAH3681458.1"/>
    </source>
</evidence>
<dbReference type="InterPro" id="IPR037206">
    <property type="entry name" value="VPS28_C_sf"/>
</dbReference>
<keyword evidence="2 5" id="KW-0813">Transport</keyword>
<evidence type="ECO:0000256" key="3">
    <source>
        <dbReference type="ARBA" id="ARBA00022753"/>
    </source>
</evidence>
<dbReference type="InterPro" id="IPR017898">
    <property type="entry name" value="VPS28_N"/>
</dbReference>
<evidence type="ECO:0000256" key="5">
    <source>
        <dbReference type="PIRNR" id="PIRNR017535"/>
    </source>
</evidence>
<dbReference type="GO" id="GO:0043328">
    <property type="term" value="P:protein transport to vacuole involved in ubiquitin-dependent protein catabolic process via the multivesicular body sorting pathway"/>
    <property type="evidence" value="ECO:0007669"/>
    <property type="project" value="TreeGrafter"/>
</dbReference>
<proteinExistence type="inferred from homology"/>
<dbReference type="GO" id="GO:0031902">
    <property type="term" value="C:late endosome membrane"/>
    <property type="evidence" value="ECO:0007669"/>
    <property type="project" value="UniProtKB-SubCell"/>
</dbReference>
<comment type="subcellular location">
    <subcellularLocation>
        <location evidence="1">Late endosome membrane</location>
        <topology evidence="1">Peripheral membrane protein</topology>
    </subcellularLocation>
</comment>
<evidence type="ECO:0000256" key="2">
    <source>
        <dbReference type="ARBA" id="ARBA00022448"/>
    </source>
</evidence>
<dbReference type="InterPro" id="IPR038358">
    <property type="entry name" value="VPS28_N_sf"/>
</dbReference>
<feature type="domain" description="VPS28 N-terminal" evidence="8">
    <location>
        <begin position="14"/>
        <end position="122"/>
    </location>
</feature>
<dbReference type="PIRSF" id="PIRSF017535">
    <property type="entry name" value="VPS28"/>
    <property type="match status" value="1"/>
</dbReference>
<dbReference type="SUPFAM" id="SSF140427">
    <property type="entry name" value="VPS28 C-terminal domain-like"/>
    <property type="match status" value="1"/>
</dbReference>
<name>A0A9P8PZY8_WICPI</name>
<dbReference type="Gene3D" id="1.20.1440.200">
    <property type="match status" value="1"/>
</dbReference>
<keyword evidence="4 5" id="KW-0653">Protein transport</keyword>
<dbReference type="PANTHER" id="PTHR12937:SF0">
    <property type="entry name" value="VACUOLAR PROTEIN SORTING-ASSOCIATED PROTEIN 28 HOMOLOG"/>
    <property type="match status" value="1"/>
</dbReference>
<protein>
    <recommendedName>
        <fullName evidence="5">Vacuolar protein sorting-associated protein 28</fullName>
    </recommendedName>
    <alternativeName>
        <fullName evidence="5">ESCRT-I complex subunit VPS28</fullName>
    </alternativeName>
</protein>
<dbReference type="AlphaFoldDB" id="A0A9P8PZY8"/>
<keyword evidence="3 5" id="KW-0967">Endosome</keyword>
<evidence type="ECO:0000256" key="4">
    <source>
        <dbReference type="ARBA" id="ARBA00022927"/>
    </source>
</evidence>
<reference evidence="9" key="1">
    <citation type="journal article" date="2021" name="Open Biol.">
        <title>Shared evolutionary footprints suggest mitochondrial oxidative damage underlies multiple complex I losses in fungi.</title>
        <authorList>
            <person name="Schikora-Tamarit M.A."/>
            <person name="Marcet-Houben M."/>
            <person name="Nosek J."/>
            <person name="Gabaldon T."/>
        </authorList>
    </citation>
    <scope>NUCLEOTIDE SEQUENCE</scope>
    <source>
        <strain evidence="9">CBS2887</strain>
    </source>
</reference>
<dbReference type="GO" id="GO:0044877">
    <property type="term" value="F:protein-containing complex binding"/>
    <property type="evidence" value="ECO:0007669"/>
    <property type="project" value="TreeGrafter"/>
</dbReference>
<evidence type="ECO:0000256" key="1">
    <source>
        <dbReference type="ARBA" id="ARBA00004633"/>
    </source>
</evidence>
<keyword evidence="10" id="KW-1185">Reference proteome</keyword>
<feature type="domain" description="VPS28 C-terminal" evidence="7">
    <location>
        <begin position="142"/>
        <end position="237"/>
    </location>
</feature>
<dbReference type="PROSITE" id="PS51313">
    <property type="entry name" value="VPS28_N"/>
    <property type="match status" value="1"/>
</dbReference>
<accession>A0A9P8PZY8</accession>
<dbReference type="InterPro" id="IPR037202">
    <property type="entry name" value="ESCRT_assembly_dom"/>
</dbReference>
<sequence>MTSPFSQPLNNHTTPNSDLKFDEEFQLIQTPSQKEIYEGLSEIFSILTTLESIEKAYIKDTITDEDYTPIVTRLLAQYNSLLKIEPVYQSFGNITDFTKTYWLNCPNAIRRVEVGIPATVEHNTASHSHATNTSGSLNSTSTNSKAIAETTGSFITIMDAIKLNYKAKDQLHPLLSDLVQNINKVFTGGREFSNRGKLVEWLIKLNKLNVYQELEDIELRQFSFDLDAAYKEFYSTL</sequence>
<evidence type="ECO:0000259" key="8">
    <source>
        <dbReference type="PROSITE" id="PS51313"/>
    </source>
</evidence>
<dbReference type="SUPFAM" id="SSF140111">
    <property type="entry name" value="Endosomal sorting complex assembly domain"/>
    <property type="match status" value="1"/>
</dbReference>
<comment type="function">
    <text evidence="5">Component of the ESCRT-I complex (endosomal sorting complex required for transport I), a regulator of vesicular trafficking process.</text>
</comment>
<gene>
    <name evidence="9" type="ORF">WICPIJ_007615</name>
</gene>
<evidence type="ECO:0000256" key="6">
    <source>
        <dbReference type="PROSITE-ProRule" id="PRU00642"/>
    </source>
</evidence>
<dbReference type="GO" id="GO:0000813">
    <property type="term" value="C:ESCRT I complex"/>
    <property type="evidence" value="ECO:0007669"/>
    <property type="project" value="UniProtKB-UniRule"/>
</dbReference>
<evidence type="ECO:0000259" key="7">
    <source>
        <dbReference type="PROSITE" id="PS51310"/>
    </source>
</evidence>
<dbReference type="InterPro" id="IPR017899">
    <property type="entry name" value="VPS28_C"/>
</dbReference>
<dbReference type="PANTHER" id="PTHR12937">
    <property type="entry name" value="VACUOLAR PROTEIN SORTING 28, ISOFORM 2 VPS28"/>
    <property type="match status" value="1"/>
</dbReference>
<dbReference type="EMBL" id="JAEUBG010004417">
    <property type="protein sequence ID" value="KAH3681458.1"/>
    <property type="molecule type" value="Genomic_DNA"/>
</dbReference>
<dbReference type="FunFam" id="1.20.120.1130:FF:000001">
    <property type="entry name" value="Vacuolar protein sorting-associated protein 28 homolog"/>
    <property type="match status" value="1"/>
</dbReference>
<dbReference type="Gene3D" id="1.20.120.1130">
    <property type="match status" value="1"/>
</dbReference>
<comment type="similarity">
    <text evidence="5 6">Belongs to the VPS28 family.</text>
</comment>
<dbReference type="OrthoDB" id="2671at2759"/>
<dbReference type="Proteomes" id="UP000774326">
    <property type="component" value="Unassembled WGS sequence"/>
</dbReference>
<dbReference type="PROSITE" id="PS51310">
    <property type="entry name" value="VPS28_C"/>
    <property type="match status" value="1"/>
</dbReference>
<evidence type="ECO:0000313" key="10">
    <source>
        <dbReference type="Proteomes" id="UP000774326"/>
    </source>
</evidence>
<organism evidence="9 10">
    <name type="scientific">Wickerhamomyces pijperi</name>
    <name type="common">Yeast</name>
    <name type="synonym">Pichia pijperi</name>
    <dbReference type="NCBI Taxonomy" id="599730"/>
    <lineage>
        <taxon>Eukaryota</taxon>
        <taxon>Fungi</taxon>
        <taxon>Dikarya</taxon>
        <taxon>Ascomycota</taxon>
        <taxon>Saccharomycotina</taxon>
        <taxon>Saccharomycetes</taxon>
        <taxon>Phaffomycetales</taxon>
        <taxon>Wickerhamomycetaceae</taxon>
        <taxon>Wickerhamomyces</taxon>
    </lineage>
</organism>
<dbReference type="InterPro" id="IPR007143">
    <property type="entry name" value="Vps28"/>
</dbReference>
<dbReference type="Pfam" id="PF03997">
    <property type="entry name" value="VPS28"/>
    <property type="match status" value="1"/>
</dbReference>